<comment type="function">
    <text evidence="3">Required for maturation of urease via the functional incorporation of the urease nickel metallocenter.</text>
</comment>
<evidence type="ECO:0000256" key="1">
    <source>
        <dbReference type="ARBA" id="ARBA00007177"/>
    </source>
</evidence>
<evidence type="ECO:0000313" key="4">
    <source>
        <dbReference type="EMBL" id="RAI25512.1"/>
    </source>
</evidence>
<proteinExistence type="inferred from homology"/>
<evidence type="ECO:0000256" key="3">
    <source>
        <dbReference type="HAMAP-Rule" id="MF_01384"/>
    </source>
</evidence>
<dbReference type="EMBL" id="NPEV01000046">
    <property type="protein sequence ID" value="RAI25512.1"/>
    <property type="molecule type" value="Genomic_DNA"/>
</dbReference>
<comment type="subunit">
    <text evidence="3">UreD, UreF and UreG form a complex that acts as a GTP-hydrolysis-dependent molecular chaperone, activating the urease apoprotein by helping to assemble the nickel containing metallocenter of UreC. The UreE protein probably delivers the nickel.</text>
</comment>
<dbReference type="PANTHER" id="PTHR33643">
    <property type="entry name" value="UREASE ACCESSORY PROTEIN D"/>
    <property type="match status" value="1"/>
</dbReference>
<sequence>MAAAISEMPETSLLRAQRSAGTARIAFKRRGDKTVIDDLFQSGCMKARFPRVFCNSAEAVLINTSGGLTGGDRIGSEVTWGAGTTASVTSQAAERVYKASADVAEVATHLTVADDALGLWLPQETIFFDGGAIRRTTRADVAPGGRLLATESLVFGRRAMGEVVETGLVSDGWRIRFAGKLVFADRFAIDGPVGDALRRPAIAGGGLAVATLLYVGLDAEVRLSTWRDLTGGLSSEAACSRIGPVLVARLVGETGDRLRRDLQFLLTEVLASFAGAGDVSLPPVSLPRVWAC</sequence>
<dbReference type="GO" id="GO:0005737">
    <property type="term" value="C:cytoplasm"/>
    <property type="evidence" value="ECO:0007669"/>
    <property type="project" value="UniProtKB-SubCell"/>
</dbReference>
<organism evidence="4 5">
    <name type="scientific">Rhodobium orientis</name>
    <dbReference type="NCBI Taxonomy" id="34017"/>
    <lineage>
        <taxon>Bacteria</taxon>
        <taxon>Pseudomonadati</taxon>
        <taxon>Pseudomonadota</taxon>
        <taxon>Alphaproteobacteria</taxon>
        <taxon>Hyphomicrobiales</taxon>
        <taxon>Rhodobiaceae</taxon>
        <taxon>Rhodobium</taxon>
    </lineage>
</organism>
<comment type="caution">
    <text evidence="4">The sequence shown here is derived from an EMBL/GenBank/DDBJ whole genome shotgun (WGS) entry which is preliminary data.</text>
</comment>
<evidence type="ECO:0000313" key="5">
    <source>
        <dbReference type="Proteomes" id="UP000249299"/>
    </source>
</evidence>
<dbReference type="Pfam" id="PF01774">
    <property type="entry name" value="UreD"/>
    <property type="match status" value="1"/>
</dbReference>
<accession>A0A327JL00</accession>
<dbReference type="PANTHER" id="PTHR33643:SF1">
    <property type="entry name" value="UREASE ACCESSORY PROTEIN D"/>
    <property type="match status" value="1"/>
</dbReference>
<keyword evidence="3" id="KW-0996">Nickel insertion</keyword>
<keyword evidence="3" id="KW-0963">Cytoplasm</keyword>
<keyword evidence="2 3" id="KW-0143">Chaperone</keyword>
<reference evidence="4 5" key="1">
    <citation type="submission" date="2017-07" db="EMBL/GenBank/DDBJ databases">
        <title>Draft Genome Sequences of Select Purple Nonsulfur Bacteria.</title>
        <authorList>
            <person name="Lasarre B."/>
            <person name="Mckinlay J.B."/>
        </authorList>
    </citation>
    <scope>NUCLEOTIDE SEQUENCE [LARGE SCALE GENOMIC DNA]</scope>
    <source>
        <strain evidence="4 5">DSM 11290</strain>
    </source>
</reference>
<dbReference type="HAMAP" id="MF_01384">
    <property type="entry name" value="UreD"/>
    <property type="match status" value="1"/>
</dbReference>
<dbReference type="OrthoDB" id="9798842at2"/>
<comment type="similarity">
    <text evidence="1 3">Belongs to the UreD family.</text>
</comment>
<evidence type="ECO:0000256" key="2">
    <source>
        <dbReference type="ARBA" id="ARBA00023186"/>
    </source>
</evidence>
<dbReference type="GO" id="GO:0016151">
    <property type="term" value="F:nickel cation binding"/>
    <property type="evidence" value="ECO:0007669"/>
    <property type="project" value="UniProtKB-UniRule"/>
</dbReference>
<name>A0A327JL00_9HYPH</name>
<dbReference type="Proteomes" id="UP000249299">
    <property type="component" value="Unassembled WGS sequence"/>
</dbReference>
<dbReference type="InterPro" id="IPR002669">
    <property type="entry name" value="UreD"/>
</dbReference>
<protein>
    <recommendedName>
        <fullName evidence="3">Urease accessory protein UreD</fullName>
    </recommendedName>
</protein>
<dbReference type="AlphaFoldDB" id="A0A327JL00"/>
<keyword evidence="5" id="KW-1185">Reference proteome</keyword>
<comment type="subcellular location">
    <subcellularLocation>
        <location evidence="3">Cytoplasm</location>
    </subcellularLocation>
</comment>
<gene>
    <name evidence="3" type="primary">ureD</name>
    <name evidence="4" type="ORF">CH339_18005</name>
</gene>